<dbReference type="PROSITE" id="PS51832">
    <property type="entry name" value="HD_GYP"/>
    <property type="match status" value="1"/>
</dbReference>
<dbReference type="InterPro" id="IPR021812">
    <property type="entry name" value="DUF3391"/>
</dbReference>
<protein>
    <submittedName>
        <fullName evidence="2">DUF3391 domain-containing protein</fullName>
    </submittedName>
</protein>
<dbReference type="Pfam" id="PF11871">
    <property type="entry name" value="DUF3391"/>
    <property type="match status" value="1"/>
</dbReference>
<accession>A0ABY7TVJ6</accession>
<sequence>MFIHKLEGNWFSHPFWRGRFLLMDEERLARLRASDVAAVIIDTERGCDVAEGKALAALPPVTPRRRRQMLLEEQKADQRQSAHALTPRSMAREFGRAEQAADMGVKVISRAFIEARLGKAIQADVVAPVVESVFASVQRNPHAFNGLMRCKRDMEYLFRHALATSALMISLGRQMKLSHEQMHDAGLVGLLMDSGIALLPLPQGWQGDWQSLPERAAREHVLFGRDFVAMGGFDEAVVRACYEHHERMDGTGYPEGAPGEGISLLGRMAAICDAYDDLANPFDGDGVSDPACVIETMQADAGAYDPDILREFIVAVGVYPVGSIVLLASHRLAMVVDQNPDDPAMPTVRCFYSLKLGRAVAQETVDLGNCYGKDRIVGAADSALLAQANLPNLGQMRMKLLAAACAG</sequence>
<proteinExistence type="predicted"/>
<keyword evidence="3" id="KW-1185">Reference proteome</keyword>
<dbReference type="InterPro" id="IPR037522">
    <property type="entry name" value="HD_GYP_dom"/>
</dbReference>
<name>A0ABY7TVJ6_9SPHN</name>
<feature type="domain" description="HD-GYP" evidence="1">
    <location>
        <begin position="121"/>
        <end position="329"/>
    </location>
</feature>
<dbReference type="PANTHER" id="PTHR43155">
    <property type="entry name" value="CYCLIC DI-GMP PHOSPHODIESTERASE PA4108-RELATED"/>
    <property type="match status" value="1"/>
</dbReference>
<dbReference type="SUPFAM" id="SSF109604">
    <property type="entry name" value="HD-domain/PDEase-like"/>
    <property type="match status" value="1"/>
</dbReference>
<evidence type="ECO:0000259" key="1">
    <source>
        <dbReference type="PROSITE" id="PS51832"/>
    </source>
</evidence>
<dbReference type="RefSeq" id="WP_273616823.1">
    <property type="nucleotide sequence ID" value="NZ_CP117417.1"/>
</dbReference>
<dbReference type="Pfam" id="PF13487">
    <property type="entry name" value="HD_5"/>
    <property type="match status" value="1"/>
</dbReference>
<evidence type="ECO:0000313" key="2">
    <source>
        <dbReference type="EMBL" id="WCT76375.1"/>
    </source>
</evidence>
<dbReference type="EMBL" id="CP117417">
    <property type="protein sequence ID" value="WCT76375.1"/>
    <property type="molecule type" value="Genomic_DNA"/>
</dbReference>
<dbReference type="Gene3D" id="1.10.3210.10">
    <property type="entry name" value="Hypothetical protein af1432"/>
    <property type="match status" value="1"/>
</dbReference>
<dbReference type="Proteomes" id="UP001218231">
    <property type="component" value="Chromosome"/>
</dbReference>
<dbReference type="InterPro" id="IPR003607">
    <property type="entry name" value="HD/PDEase_dom"/>
</dbReference>
<organism evidence="2 3">
    <name type="scientific">Novosphingobium humi</name>
    <dbReference type="NCBI Taxonomy" id="2282397"/>
    <lineage>
        <taxon>Bacteria</taxon>
        <taxon>Pseudomonadati</taxon>
        <taxon>Pseudomonadota</taxon>
        <taxon>Alphaproteobacteria</taxon>
        <taxon>Sphingomonadales</taxon>
        <taxon>Sphingomonadaceae</taxon>
        <taxon>Novosphingobium</taxon>
    </lineage>
</organism>
<evidence type="ECO:0000313" key="3">
    <source>
        <dbReference type="Proteomes" id="UP001218231"/>
    </source>
</evidence>
<dbReference type="PANTHER" id="PTHR43155:SF2">
    <property type="entry name" value="CYCLIC DI-GMP PHOSPHODIESTERASE PA4108"/>
    <property type="match status" value="1"/>
</dbReference>
<dbReference type="CDD" id="cd00077">
    <property type="entry name" value="HDc"/>
    <property type="match status" value="1"/>
</dbReference>
<reference evidence="2 3" key="1">
    <citation type="submission" date="2023-02" db="EMBL/GenBank/DDBJ databases">
        <title>Genome sequence of Novosphingobium humi KACC 19094.</title>
        <authorList>
            <person name="Kim S."/>
            <person name="Heo J."/>
            <person name="Kwon S.-W."/>
        </authorList>
    </citation>
    <scope>NUCLEOTIDE SEQUENCE [LARGE SCALE GENOMIC DNA]</scope>
    <source>
        <strain evidence="2 3">KACC 19094</strain>
    </source>
</reference>
<gene>
    <name evidence="2" type="ORF">PQ457_10485</name>
</gene>